<dbReference type="SUPFAM" id="SSF48065">
    <property type="entry name" value="DBL homology domain (DH-domain)"/>
    <property type="match status" value="1"/>
</dbReference>
<dbReference type="PROSITE" id="PS50011">
    <property type="entry name" value="PROTEIN_KINASE_DOM"/>
    <property type="match status" value="1"/>
</dbReference>
<dbReference type="Pfam" id="PF07714">
    <property type="entry name" value="PK_Tyr_Ser-Thr"/>
    <property type="match status" value="1"/>
</dbReference>
<comment type="caution">
    <text evidence="3">The sequence shown here is derived from an EMBL/GenBank/DDBJ whole genome shotgun (WGS) entry which is preliminary data.</text>
</comment>
<dbReference type="Gene3D" id="1.20.900.10">
    <property type="entry name" value="Dbl homology (DH) domain"/>
    <property type="match status" value="1"/>
</dbReference>
<evidence type="ECO:0000259" key="2">
    <source>
        <dbReference type="PROSITE" id="PS50011"/>
    </source>
</evidence>
<dbReference type="PANTHER" id="PTHR44329">
    <property type="entry name" value="SERINE/THREONINE-PROTEIN KINASE TNNI3K-RELATED"/>
    <property type="match status" value="1"/>
</dbReference>
<dbReference type="InterPro" id="IPR035899">
    <property type="entry name" value="DBL_dom_sf"/>
</dbReference>
<protein>
    <recommendedName>
        <fullName evidence="2">Protein kinase domain-containing protein</fullName>
    </recommendedName>
</protein>
<sequence>MNCHLQVPRAPTDLLRLESIKILARLELIIEFRPWITAKSHRREPAYRVLFDCFSLGAPLGVLLDLLGSPAPSYLNVDVDSFNFGLSLAERERFVQSFIQRVNILEIQGRLLYGEVLRVDDLFNGTSSGFMKVLKTVNRILAALQDCYPGIFVIAKDTESRKSTAMEELVESEHIHVEFLRMVIDHAAFLSCESKALETALESVVVIEKRLRQYHDRVLSSFQQAELDSSFLGSPDWEILFSFDQQSVQNNMASTYRSLCTSYVSLYEYFEQIIGTLEPVLAAHAQMLLDILSYLPTRISDYCEQLQHILSLTLPDTLSTEIHRSQHDTLCSTILKMTHISAGINEMSQELRTLRAVKILKGRAFHWHSPGTSRSGPIIDPSELGTLILDDELVAEDTETTSGSALYQIFLFDAMLLCCLPGPQGNSRRHGYNDEHLGSARYPVRPWELGPALRKTVPLNLIYAIPTKEMVELRLLNSDCFELDWSPNSNKDQASRFALSTLSLSFQCPSGQGQYNQWTSALEEFVHTVVDARYLSFNPGGEPPHSSTKIEGYDGDDGDVQSLALSEDFPDDLSTELAKFNLSPESSNGRRHSHPRPWSLIARKGPHSESSSLHQQLLEEEGQELEDVLSPNMLPTLFTSISIGSKGSITPLSPIAVGGVMRDPTEFQHMVMPPTPPPEGDLVYEIAVSERVMDFTGQISLVGGCAVAGGGYSDVWRAILNSRKDGHGQELKVAVKVIRSNYGNPENEIILKRRLARELDVWKQLNHPNILPLYGITSGFGPYDSLVCPWMENGSVSRYMEKWGDILSMTDRLQLLCEVAEGLCYLHSRGIVHGDLTGSNILIDDNKHACLCDFGLSSIVNEYQGASSTHSTISGAIRWADATLFMAQAAQSEMEEPSDEQQGIMPMLTAKSDIYSFGSVTLEILSGRIPYHYIRSDAQVIFELAQGRKPRRPNASFITDSQWKFISTRCWHDVPDLRPDAEEVVNTMRRLLRVSLEFRRHTGAGDVWDTESGEMSLWGEPSDILNLARRHSEPLSF</sequence>
<evidence type="ECO:0000313" key="3">
    <source>
        <dbReference type="EMBL" id="KAJ4484200.1"/>
    </source>
</evidence>
<reference evidence="3" key="1">
    <citation type="submission" date="2022-08" db="EMBL/GenBank/DDBJ databases">
        <authorList>
            <consortium name="DOE Joint Genome Institute"/>
            <person name="Min B."/>
            <person name="Riley R."/>
            <person name="Sierra-Patev S."/>
            <person name="Naranjo-Ortiz M."/>
            <person name="Looney B."/>
            <person name="Konkel Z."/>
            <person name="Slot J.C."/>
            <person name="Sakamoto Y."/>
            <person name="Steenwyk J.L."/>
            <person name="Rokas A."/>
            <person name="Carro J."/>
            <person name="Camarero S."/>
            <person name="Ferreira P."/>
            <person name="Molpeceres G."/>
            <person name="Ruiz-Duenas F.J."/>
            <person name="Serrano A."/>
            <person name="Henrissat B."/>
            <person name="Drula E."/>
            <person name="Hughes K.W."/>
            <person name="Mata J.L."/>
            <person name="Ishikawa N.K."/>
            <person name="Vargas-Isla R."/>
            <person name="Ushijima S."/>
            <person name="Smith C.A."/>
            <person name="Ahrendt S."/>
            <person name="Andreopoulos W."/>
            <person name="He G."/>
            <person name="Labutti K."/>
            <person name="Lipzen A."/>
            <person name="Ng V."/>
            <person name="Sandor L."/>
            <person name="Barry K."/>
            <person name="Martinez A.T."/>
            <person name="Xiao Y."/>
            <person name="Gibbons J.G."/>
            <person name="Terashima K."/>
            <person name="Hibbett D.S."/>
            <person name="Grigoriev I.V."/>
        </authorList>
    </citation>
    <scope>NUCLEOTIDE SEQUENCE</scope>
    <source>
        <strain evidence="3">Sp2 HRB7682 ss15</strain>
    </source>
</reference>
<dbReference type="Proteomes" id="UP001150238">
    <property type="component" value="Unassembled WGS sequence"/>
</dbReference>
<dbReference type="EMBL" id="JANVFS010000012">
    <property type="protein sequence ID" value="KAJ4484200.1"/>
    <property type="molecule type" value="Genomic_DNA"/>
</dbReference>
<dbReference type="InterPro" id="IPR008266">
    <property type="entry name" value="Tyr_kinase_AS"/>
</dbReference>
<dbReference type="InterPro" id="IPR000719">
    <property type="entry name" value="Prot_kinase_dom"/>
</dbReference>
<proteinExistence type="predicted"/>
<dbReference type="AlphaFoldDB" id="A0A9W9DTV2"/>
<accession>A0A9W9DTV2</accession>
<evidence type="ECO:0000256" key="1">
    <source>
        <dbReference type="SAM" id="MobiDB-lite"/>
    </source>
</evidence>
<name>A0A9W9DTV2_9AGAR</name>
<evidence type="ECO:0000313" key="4">
    <source>
        <dbReference type="Proteomes" id="UP001150238"/>
    </source>
</evidence>
<reference evidence="3" key="2">
    <citation type="journal article" date="2023" name="Proc. Natl. Acad. Sci. U.S.A.">
        <title>A global phylogenomic analysis of the shiitake genus Lentinula.</title>
        <authorList>
            <person name="Sierra-Patev S."/>
            <person name="Min B."/>
            <person name="Naranjo-Ortiz M."/>
            <person name="Looney B."/>
            <person name="Konkel Z."/>
            <person name="Slot J.C."/>
            <person name="Sakamoto Y."/>
            <person name="Steenwyk J.L."/>
            <person name="Rokas A."/>
            <person name="Carro J."/>
            <person name="Camarero S."/>
            <person name="Ferreira P."/>
            <person name="Molpeceres G."/>
            <person name="Ruiz-Duenas F.J."/>
            <person name="Serrano A."/>
            <person name="Henrissat B."/>
            <person name="Drula E."/>
            <person name="Hughes K.W."/>
            <person name="Mata J.L."/>
            <person name="Ishikawa N.K."/>
            <person name="Vargas-Isla R."/>
            <person name="Ushijima S."/>
            <person name="Smith C.A."/>
            <person name="Donoghue J."/>
            <person name="Ahrendt S."/>
            <person name="Andreopoulos W."/>
            <person name="He G."/>
            <person name="LaButti K."/>
            <person name="Lipzen A."/>
            <person name="Ng V."/>
            <person name="Riley R."/>
            <person name="Sandor L."/>
            <person name="Barry K."/>
            <person name="Martinez A.T."/>
            <person name="Xiao Y."/>
            <person name="Gibbons J.G."/>
            <person name="Terashima K."/>
            <person name="Grigoriev I.V."/>
            <person name="Hibbett D."/>
        </authorList>
    </citation>
    <scope>NUCLEOTIDE SEQUENCE</scope>
    <source>
        <strain evidence="3">Sp2 HRB7682 ss15</strain>
    </source>
</reference>
<dbReference type="GO" id="GO:0004674">
    <property type="term" value="F:protein serine/threonine kinase activity"/>
    <property type="evidence" value="ECO:0007669"/>
    <property type="project" value="TreeGrafter"/>
</dbReference>
<gene>
    <name evidence="3" type="ORF">C8J55DRAFT_38031</name>
</gene>
<dbReference type="SUPFAM" id="SSF56112">
    <property type="entry name" value="Protein kinase-like (PK-like)"/>
    <property type="match status" value="1"/>
</dbReference>
<dbReference type="GO" id="GO:0005524">
    <property type="term" value="F:ATP binding"/>
    <property type="evidence" value="ECO:0007669"/>
    <property type="project" value="InterPro"/>
</dbReference>
<feature type="domain" description="Protein kinase" evidence="2">
    <location>
        <begin position="701"/>
        <end position="992"/>
    </location>
</feature>
<feature type="region of interest" description="Disordered" evidence="1">
    <location>
        <begin position="580"/>
        <end position="622"/>
    </location>
</feature>
<dbReference type="InterPro" id="IPR011009">
    <property type="entry name" value="Kinase-like_dom_sf"/>
</dbReference>
<dbReference type="Gene3D" id="1.10.510.10">
    <property type="entry name" value="Transferase(Phosphotransferase) domain 1"/>
    <property type="match status" value="1"/>
</dbReference>
<dbReference type="InterPro" id="IPR001245">
    <property type="entry name" value="Ser-Thr/Tyr_kinase_cat_dom"/>
</dbReference>
<dbReference type="PROSITE" id="PS00109">
    <property type="entry name" value="PROTEIN_KINASE_TYR"/>
    <property type="match status" value="1"/>
</dbReference>
<dbReference type="InterPro" id="IPR051681">
    <property type="entry name" value="Ser/Thr_Kinases-Pseudokinases"/>
</dbReference>
<organism evidence="3 4">
    <name type="scientific">Lentinula lateritia</name>
    <dbReference type="NCBI Taxonomy" id="40482"/>
    <lineage>
        <taxon>Eukaryota</taxon>
        <taxon>Fungi</taxon>
        <taxon>Dikarya</taxon>
        <taxon>Basidiomycota</taxon>
        <taxon>Agaricomycotina</taxon>
        <taxon>Agaricomycetes</taxon>
        <taxon>Agaricomycetidae</taxon>
        <taxon>Agaricales</taxon>
        <taxon>Marasmiineae</taxon>
        <taxon>Omphalotaceae</taxon>
        <taxon>Lentinula</taxon>
    </lineage>
</organism>